<accession>V3ZIK7</accession>
<evidence type="ECO:0000256" key="4">
    <source>
        <dbReference type="ARBA" id="ARBA00023157"/>
    </source>
</evidence>
<feature type="signal peptide" evidence="5">
    <location>
        <begin position="1"/>
        <end position="22"/>
    </location>
</feature>
<proteinExistence type="inferred from homology"/>
<evidence type="ECO:0000313" key="6">
    <source>
        <dbReference type="EMBL" id="ESO82155.1"/>
    </source>
</evidence>
<dbReference type="Proteomes" id="UP000030746">
    <property type="component" value="Unassembled WGS sequence"/>
</dbReference>
<evidence type="ECO:0000256" key="1">
    <source>
        <dbReference type="ARBA" id="ARBA00004613"/>
    </source>
</evidence>
<dbReference type="Gene3D" id="2.60.40.1900">
    <property type="entry name" value="Beta-microseminoprotein (PSP94) domain"/>
    <property type="match status" value="1"/>
</dbReference>
<name>V3ZIK7_LOTGI</name>
<sequence>MKCLFVLSSVIIATILIQPVASSCTAGPINLNVDDNGKIDQYCDGPNGRMEVGETLRHDCTDCSCTKNGLSCCGVGYRGGAFHVEGCEMKSETDTCCYQFFKTDNPNESCTEKSCPN</sequence>
<evidence type="ECO:0000313" key="7">
    <source>
        <dbReference type="Proteomes" id="UP000030746"/>
    </source>
</evidence>
<evidence type="ECO:0000256" key="2">
    <source>
        <dbReference type="ARBA" id="ARBA00010352"/>
    </source>
</evidence>
<dbReference type="InterPro" id="IPR008735">
    <property type="entry name" value="PSP94"/>
</dbReference>
<feature type="chain" id="PRO_5004715868" description="VWFC domain-containing protein" evidence="5">
    <location>
        <begin position="23"/>
        <end position="117"/>
    </location>
</feature>
<protein>
    <recommendedName>
        <fullName evidence="8">VWFC domain-containing protein</fullName>
    </recommendedName>
</protein>
<dbReference type="HOGENOM" id="CLU_2087549_0_0_1"/>
<evidence type="ECO:0008006" key="8">
    <source>
        <dbReference type="Google" id="ProtNLM"/>
    </source>
</evidence>
<keyword evidence="7" id="KW-1185">Reference proteome</keyword>
<dbReference type="GO" id="GO:0005576">
    <property type="term" value="C:extracellular region"/>
    <property type="evidence" value="ECO:0007669"/>
    <property type="project" value="UniProtKB-SubCell"/>
</dbReference>
<dbReference type="GeneID" id="20250358"/>
<dbReference type="CTD" id="20250358"/>
<dbReference type="PROSITE" id="PS51257">
    <property type="entry name" value="PROKAR_LIPOPROTEIN"/>
    <property type="match status" value="1"/>
</dbReference>
<dbReference type="OMA" id="ENCVAIF"/>
<dbReference type="RefSeq" id="XP_009067181.1">
    <property type="nucleotide sequence ID" value="XM_009068933.1"/>
</dbReference>
<evidence type="ECO:0000256" key="5">
    <source>
        <dbReference type="SAM" id="SignalP"/>
    </source>
</evidence>
<dbReference type="AlphaFoldDB" id="V3ZIK7"/>
<keyword evidence="5" id="KW-0732">Signal</keyword>
<comment type="subcellular location">
    <subcellularLocation>
        <location evidence="1">Secreted</location>
    </subcellularLocation>
</comment>
<reference evidence="6 7" key="1">
    <citation type="journal article" date="2013" name="Nature">
        <title>Insights into bilaterian evolution from three spiralian genomes.</title>
        <authorList>
            <person name="Simakov O."/>
            <person name="Marletaz F."/>
            <person name="Cho S.J."/>
            <person name="Edsinger-Gonzales E."/>
            <person name="Havlak P."/>
            <person name="Hellsten U."/>
            <person name="Kuo D.H."/>
            <person name="Larsson T."/>
            <person name="Lv J."/>
            <person name="Arendt D."/>
            <person name="Savage R."/>
            <person name="Osoegawa K."/>
            <person name="de Jong P."/>
            <person name="Grimwood J."/>
            <person name="Chapman J.A."/>
            <person name="Shapiro H."/>
            <person name="Aerts A."/>
            <person name="Otillar R.P."/>
            <person name="Terry A.Y."/>
            <person name="Boore J.L."/>
            <person name="Grigoriev I.V."/>
            <person name="Lindberg D.R."/>
            <person name="Seaver E.C."/>
            <person name="Weisblat D.A."/>
            <person name="Putnam N.H."/>
            <person name="Rokhsar D.S."/>
        </authorList>
    </citation>
    <scope>NUCLEOTIDE SEQUENCE [LARGE SCALE GENOMIC DNA]</scope>
</reference>
<dbReference type="KEGG" id="lgi:LOTGIDRAFT_237139"/>
<evidence type="ECO:0000256" key="3">
    <source>
        <dbReference type="ARBA" id="ARBA00022525"/>
    </source>
</evidence>
<dbReference type="EMBL" id="KB204017">
    <property type="protein sequence ID" value="ESO82155.1"/>
    <property type="molecule type" value="Genomic_DNA"/>
</dbReference>
<gene>
    <name evidence="6" type="ORF">LOTGIDRAFT_237139</name>
</gene>
<keyword evidence="4" id="KW-1015">Disulfide bond</keyword>
<dbReference type="Pfam" id="PF05825">
    <property type="entry name" value="PSP94"/>
    <property type="match status" value="1"/>
</dbReference>
<comment type="similarity">
    <text evidence="2">Belongs to the beta-microseminoprotein family.</text>
</comment>
<keyword evidence="3" id="KW-0964">Secreted</keyword>
<dbReference type="OrthoDB" id="6076852at2759"/>
<organism evidence="6 7">
    <name type="scientific">Lottia gigantea</name>
    <name type="common">Giant owl limpet</name>
    <dbReference type="NCBI Taxonomy" id="225164"/>
    <lineage>
        <taxon>Eukaryota</taxon>
        <taxon>Metazoa</taxon>
        <taxon>Spiralia</taxon>
        <taxon>Lophotrochozoa</taxon>
        <taxon>Mollusca</taxon>
        <taxon>Gastropoda</taxon>
        <taxon>Patellogastropoda</taxon>
        <taxon>Lottioidea</taxon>
        <taxon>Lottiidae</taxon>
        <taxon>Lottia</taxon>
    </lineage>
</organism>